<evidence type="ECO:0000256" key="1">
    <source>
        <dbReference type="ARBA" id="ARBA00005614"/>
    </source>
</evidence>
<dbReference type="InterPro" id="IPR001792">
    <property type="entry name" value="Acylphosphatase-like_dom"/>
</dbReference>
<dbReference type="InterPro" id="IPR036046">
    <property type="entry name" value="Acylphosphatase-like_dom_sf"/>
</dbReference>
<keyword evidence="9" id="KW-1185">Reference proteome</keyword>
<feature type="domain" description="Acylphosphatase-like" evidence="7">
    <location>
        <begin position="6"/>
        <end position="90"/>
    </location>
</feature>
<name>A0ABY7AI55_9FIRM</name>
<comment type="similarity">
    <text evidence="1 6">Belongs to the acylphosphatase family.</text>
</comment>
<comment type="catalytic activity">
    <reaction evidence="4 5">
        <text>an acyl phosphate + H2O = a carboxylate + phosphate + H(+)</text>
        <dbReference type="Rhea" id="RHEA:14965"/>
        <dbReference type="ChEBI" id="CHEBI:15377"/>
        <dbReference type="ChEBI" id="CHEBI:15378"/>
        <dbReference type="ChEBI" id="CHEBI:29067"/>
        <dbReference type="ChEBI" id="CHEBI:43474"/>
        <dbReference type="ChEBI" id="CHEBI:59918"/>
        <dbReference type="EC" id="3.6.1.7"/>
    </reaction>
</comment>
<dbReference type="InterPro" id="IPR017968">
    <property type="entry name" value="Acylphosphatase_CS"/>
</dbReference>
<evidence type="ECO:0000313" key="8">
    <source>
        <dbReference type="EMBL" id="WAJ26020.1"/>
    </source>
</evidence>
<dbReference type="SUPFAM" id="SSF54975">
    <property type="entry name" value="Acylphosphatase/BLUF domain-like"/>
    <property type="match status" value="1"/>
</dbReference>
<dbReference type="InterPro" id="IPR020456">
    <property type="entry name" value="Acylphosphatase"/>
</dbReference>
<protein>
    <recommendedName>
        <fullName evidence="3 5">acylphosphatase</fullName>
        <ecNumber evidence="2 5">3.6.1.7</ecNumber>
    </recommendedName>
</protein>
<evidence type="ECO:0000256" key="4">
    <source>
        <dbReference type="ARBA" id="ARBA00047645"/>
    </source>
</evidence>
<dbReference type="PANTHER" id="PTHR47268:SF4">
    <property type="entry name" value="ACYLPHOSPHATASE"/>
    <property type="match status" value="1"/>
</dbReference>
<dbReference type="EC" id="3.6.1.7" evidence="2 5"/>
<feature type="active site" evidence="5">
    <location>
        <position position="21"/>
    </location>
</feature>
<dbReference type="PROSITE" id="PS00150">
    <property type="entry name" value="ACYLPHOSPHATASE_1"/>
    <property type="match status" value="1"/>
</dbReference>
<dbReference type="PANTHER" id="PTHR47268">
    <property type="entry name" value="ACYLPHOSPHATASE"/>
    <property type="match status" value="1"/>
</dbReference>
<keyword evidence="5" id="KW-0378">Hydrolase</keyword>
<dbReference type="RefSeq" id="WP_024835738.1">
    <property type="nucleotide sequence ID" value="NZ_CP113524.1"/>
</dbReference>
<evidence type="ECO:0000256" key="2">
    <source>
        <dbReference type="ARBA" id="ARBA00012150"/>
    </source>
</evidence>
<dbReference type="Proteomes" id="UP001163115">
    <property type="component" value="Chromosome"/>
</dbReference>
<evidence type="ECO:0000256" key="3">
    <source>
        <dbReference type="ARBA" id="ARBA00015991"/>
    </source>
</evidence>
<proteinExistence type="inferred from homology"/>
<organism evidence="8 9">
    <name type="scientific">Lacrimispora xylanolytica</name>
    <dbReference type="NCBI Taxonomy" id="29375"/>
    <lineage>
        <taxon>Bacteria</taxon>
        <taxon>Bacillati</taxon>
        <taxon>Bacillota</taxon>
        <taxon>Clostridia</taxon>
        <taxon>Lachnospirales</taxon>
        <taxon>Lachnospiraceae</taxon>
        <taxon>Lacrimispora</taxon>
    </lineage>
</organism>
<accession>A0ABY7AI55</accession>
<evidence type="ECO:0000256" key="6">
    <source>
        <dbReference type="RuleBase" id="RU004168"/>
    </source>
</evidence>
<sequence>MDDIIRKRIYVDGRVQGVGFRYKVKYLAPGFGITGLVKNLGDGRVEMELQGTDSGIERLLQEINNDRFIVIKDMQWELISVIEENGFHIR</sequence>
<evidence type="ECO:0000256" key="5">
    <source>
        <dbReference type="PROSITE-ProRule" id="PRU00520"/>
    </source>
</evidence>
<dbReference type="Pfam" id="PF00708">
    <property type="entry name" value="Acylphosphatase"/>
    <property type="match status" value="1"/>
</dbReference>
<dbReference type="PROSITE" id="PS51160">
    <property type="entry name" value="ACYLPHOSPHATASE_3"/>
    <property type="match status" value="1"/>
</dbReference>
<evidence type="ECO:0000259" key="7">
    <source>
        <dbReference type="PROSITE" id="PS51160"/>
    </source>
</evidence>
<reference evidence="8" key="1">
    <citation type="submission" date="2022-11" db="EMBL/GenBank/DDBJ databases">
        <title>Lacrimispora xylanolytica sy1, complete genome.</title>
        <authorList>
            <person name="Choi S."/>
        </authorList>
    </citation>
    <scope>NUCLEOTIDE SEQUENCE</scope>
    <source>
        <strain evidence="8">Sy1</strain>
    </source>
</reference>
<dbReference type="EMBL" id="CP113524">
    <property type="protein sequence ID" value="WAJ26020.1"/>
    <property type="molecule type" value="Genomic_DNA"/>
</dbReference>
<evidence type="ECO:0000313" key="9">
    <source>
        <dbReference type="Proteomes" id="UP001163115"/>
    </source>
</evidence>
<feature type="active site" evidence="5">
    <location>
        <position position="39"/>
    </location>
</feature>
<dbReference type="Gene3D" id="3.30.70.100">
    <property type="match status" value="1"/>
</dbReference>
<gene>
    <name evidence="8" type="ORF">OW255_11745</name>
</gene>